<comment type="similarity">
    <text evidence="1 4">Belongs to the universal ribosomal protein uL5 family.</text>
</comment>
<proteinExistence type="inferred from homology"/>
<dbReference type="Pfam" id="PF00281">
    <property type="entry name" value="Ribosomal_L5"/>
    <property type="match status" value="1"/>
</dbReference>
<dbReference type="Pfam" id="PF00673">
    <property type="entry name" value="Ribosomal_L5_C"/>
    <property type="match status" value="1"/>
</dbReference>
<evidence type="ECO:0000313" key="7">
    <source>
        <dbReference type="EMBL" id="QGA80971.1"/>
    </source>
</evidence>
<evidence type="ECO:0000259" key="6">
    <source>
        <dbReference type="Pfam" id="PF00673"/>
    </source>
</evidence>
<dbReference type="InterPro" id="IPR002132">
    <property type="entry name" value="Ribosomal_uL5"/>
</dbReference>
<dbReference type="InterPro" id="IPR057266">
    <property type="entry name" value="Ribosomal_uL5_euk/arc-type"/>
</dbReference>
<dbReference type="AlphaFoldDB" id="A0A5Q0UI07"/>
<evidence type="ECO:0000259" key="5">
    <source>
        <dbReference type="Pfam" id="PF00281"/>
    </source>
</evidence>
<name>A0A5Q0UI07_9ARCH</name>
<evidence type="ECO:0000256" key="1">
    <source>
        <dbReference type="ARBA" id="ARBA00008553"/>
    </source>
</evidence>
<dbReference type="GO" id="GO:1990904">
    <property type="term" value="C:ribonucleoprotein complex"/>
    <property type="evidence" value="ECO:0007669"/>
    <property type="project" value="UniProtKB-KW"/>
</dbReference>
<accession>A0A5Q0UI07</accession>
<dbReference type="PIRSF" id="PIRSF002161">
    <property type="entry name" value="Ribosomal_L5"/>
    <property type="match status" value="1"/>
</dbReference>
<keyword evidence="2 4" id="KW-0689">Ribosomal protein</keyword>
<dbReference type="EMBL" id="CP040089">
    <property type="protein sequence ID" value="QGA80971.1"/>
    <property type="molecule type" value="Genomic_DNA"/>
</dbReference>
<evidence type="ECO:0000256" key="4">
    <source>
        <dbReference type="RuleBase" id="RU003930"/>
    </source>
</evidence>
<dbReference type="KEGG" id="ncon:LC1Nh_1103"/>
<evidence type="ECO:0000256" key="3">
    <source>
        <dbReference type="ARBA" id="ARBA00023274"/>
    </source>
</evidence>
<dbReference type="GeneID" id="42365502"/>
<feature type="domain" description="Large ribosomal subunit protein uL5 N-terminal" evidence="5">
    <location>
        <begin position="9"/>
        <end position="62"/>
    </location>
</feature>
<dbReference type="NCBIfam" id="NF003258">
    <property type="entry name" value="PRK04219.1"/>
    <property type="match status" value="1"/>
</dbReference>
<sequence length="175" mass="19294">MTEQETEQNPMKEIEISKVIVNIGEGQVGDGVEKAHDLIEKLTGKTPVRTESNDSAKTFGLRSGLNIGAMTTIRGEDAEELLNKVAPAVDQIKDSAFDGNGNFSFGVSEYIDVPGLDYDADIGMKGFQVIVVLERPGYRVKKRDYKPSEIGDDHKVSDEEAKEFIEENLEIEVSQ</sequence>
<evidence type="ECO:0000313" key="8">
    <source>
        <dbReference type="Proteomes" id="UP000377803"/>
    </source>
</evidence>
<dbReference type="PANTHER" id="PTHR11994">
    <property type="entry name" value="60S RIBOSOMAL PROTEIN L11-RELATED"/>
    <property type="match status" value="1"/>
</dbReference>
<dbReference type="InterPro" id="IPR022803">
    <property type="entry name" value="Ribosomal_uL5_dom_sf"/>
</dbReference>
<dbReference type="OrthoDB" id="372044at2157"/>
<organism evidence="7 8">
    <name type="scientific">Candidatus Nanohalobium constans</name>
    <dbReference type="NCBI Taxonomy" id="2565781"/>
    <lineage>
        <taxon>Archaea</taxon>
        <taxon>Candidatus Nanohalarchaeota</taxon>
        <taxon>Candidatus Nanohalobia</taxon>
        <taxon>Candidatus Nanohalobiales</taxon>
        <taxon>Candidatus Nanohalobiaceae</taxon>
        <taxon>Candidatus Nanohalobium</taxon>
    </lineage>
</organism>
<keyword evidence="3 4" id="KW-0687">Ribonucleoprotein</keyword>
<feature type="domain" description="Large ribosomal subunit protein uL5 C-terminal" evidence="6">
    <location>
        <begin position="66"/>
        <end position="140"/>
    </location>
</feature>
<dbReference type="GO" id="GO:0003735">
    <property type="term" value="F:structural constituent of ribosome"/>
    <property type="evidence" value="ECO:0007669"/>
    <property type="project" value="InterPro"/>
</dbReference>
<keyword evidence="8" id="KW-1185">Reference proteome</keyword>
<dbReference type="RefSeq" id="WP_153550720.1">
    <property type="nucleotide sequence ID" value="NZ_CP040089.1"/>
</dbReference>
<dbReference type="GO" id="GO:0006412">
    <property type="term" value="P:translation"/>
    <property type="evidence" value="ECO:0007669"/>
    <property type="project" value="InterPro"/>
</dbReference>
<dbReference type="SUPFAM" id="SSF55282">
    <property type="entry name" value="RL5-like"/>
    <property type="match status" value="1"/>
</dbReference>
<dbReference type="Proteomes" id="UP000377803">
    <property type="component" value="Chromosome"/>
</dbReference>
<evidence type="ECO:0000256" key="2">
    <source>
        <dbReference type="ARBA" id="ARBA00022980"/>
    </source>
</evidence>
<reference evidence="8" key="1">
    <citation type="submission" date="2019-05" db="EMBL/GenBank/DDBJ databases">
        <title>Candidatus Nanohalobium constans, a novel model system to study the DPANN nano-sized archaea: genomic and physiological characterization of a nanoarchaeon co-cultured with its chitinotrophic host.</title>
        <authorList>
            <person name="La Cono V."/>
            <person name="Arcadi E."/>
            <person name="Crisafi F."/>
            <person name="Denaro R."/>
            <person name="La Spada G."/>
            <person name="Messina E."/>
            <person name="Smedile F."/>
            <person name="Toshchakov S.V."/>
            <person name="Shevchenko M.A."/>
            <person name="Golyshin P.N."/>
            <person name="Golyshina O.V."/>
            <person name="Ferrer M."/>
            <person name="Rohde M."/>
            <person name="Mushegian A."/>
            <person name="Sorokin D.Y."/>
            <person name="Giuliano L."/>
            <person name="Yakimov M.M."/>
        </authorList>
    </citation>
    <scope>NUCLEOTIDE SEQUENCE [LARGE SCALE GENOMIC DNA]</scope>
    <source>
        <strain evidence="8">LC1Nh</strain>
    </source>
</reference>
<protein>
    <submittedName>
        <fullName evidence="7">50S ribosomal protein L5</fullName>
    </submittedName>
</protein>
<dbReference type="Gene3D" id="3.30.1440.10">
    <property type="match status" value="1"/>
</dbReference>
<dbReference type="InterPro" id="IPR031309">
    <property type="entry name" value="Ribosomal_uL5_C"/>
</dbReference>
<dbReference type="InterPro" id="IPR031310">
    <property type="entry name" value="Ribosomal_uL5_N"/>
</dbReference>
<dbReference type="GO" id="GO:0005840">
    <property type="term" value="C:ribosome"/>
    <property type="evidence" value="ECO:0007669"/>
    <property type="project" value="UniProtKB-KW"/>
</dbReference>
<gene>
    <name evidence="7" type="primary">rpl5p</name>
    <name evidence="7" type="ORF">LC1Nh_1103</name>
</gene>